<dbReference type="AlphaFoldDB" id="A0A1H4QDM7"/>
<evidence type="ECO:0000256" key="1">
    <source>
        <dbReference type="SAM" id="MobiDB-lite"/>
    </source>
</evidence>
<gene>
    <name evidence="2" type="ORF">SAMN04489793_1721</name>
</gene>
<feature type="compositionally biased region" description="Low complexity" evidence="1">
    <location>
        <begin position="175"/>
        <end position="240"/>
    </location>
</feature>
<feature type="compositionally biased region" description="Polar residues" evidence="1">
    <location>
        <begin position="286"/>
        <end position="302"/>
    </location>
</feature>
<keyword evidence="3" id="KW-1185">Reference proteome</keyword>
<feature type="compositionally biased region" description="Gly residues" evidence="1">
    <location>
        <begin position="241"/>
        <end position="270"/>
    </location>
</feature>
<feature type="compositionally biased region" description="Pro residues" evidence="1">
    <location>
        <begin position="414"/>
        <end position="425"/>
    </location>
</feature>
<evidence type="ECO:0000313" key="3">
    <source>
        <dbReference type="Proteomes" id="UP000182241"/>
    </source>
</evidence>
<organism evidence="2 3">
    <name type="scientific">Tsukamurella tyrosinosolvens</name>
    <dbReference type="NCBI Taxonomy" id="57704"/>
    <lineage>
        <taxon>Bacteria</taxon>
        <taxon>Bacillati</taxon>
        <taxon>Actinomycetota</taxon>
        <taxon>Actinomycetes</taxon>
        <taxon>Mycobacteriales</taxon>
        <taxon>Tsukamurellaceae</taxon>
        <taxon>Tsukamurella</taxon>
    </lineage>
</organism>
<sequence length="431" mass="42795">MTDYQSIGRTPWEQRSASEIRHFARGLSGSGVAADARAIGSAGNSHADSLAELQRDAAALSPRWRGEAKDQSYVEIEVYTTRAYTNAVALRRLVENVEQLSDTATTTNERFSDLPDPVNGEFGSGATMERLAVAEQVSNTYTAPVQSSASTLPLGESSGRTDFRHVGPAARKNDSAAAAPAAPDTVAPTSGSGTGTGTTDTGTGSGSGATDTGTDPADTTTTGTDTATDGASDAAATGTDTGTGTGTGTGAGTGTGTGSGDQGAGTGLGTGTDTALDDGTVDPLNDTETPSSLLTPSASVPLTSAARTGAGLSGLGGRGDVARTASPLGLRQDTAVARSAAPQVGAGMTTTGARPSTGPYGMPAAGAGAQRGQGDGRHRVPAYLIDRKNGEELVGGMPLVGPGVIGQWKSDGPPDAPRPPAPPATGEPRPR</sequence>
<reference evidence="3" key="1">
    <citation type="submission" date="2016-10" db="EMBL/GenBank/DDBJ databases">
        <authorList>
            <person name="Varghese N."/>
            <person name="Submissions S."/>
        </authorList>
    </citation>
    <scope>NUCLEOTIDE SEQUENCE [LARGE SCALE GENOMIC DNA]</scope>
    <source>
        <strain evidence="3">DSM 44234</strain>
    </source>
</reference>
<name>A0A1H4QDM7_TSUTY</name>
<protein>
    <submittedName>
        <fullName evidence="2">Uncharacterized protein</fullName>
    </submittedName>
</protein>
<feature type="compositionally biased region" description="Low complexity" evidence="1">
    <location>
        <begin position="358"/>
        <end position="372"/>
    </location>
</feature>
<proteinExistence type="predicted"/>
<evidence type="ECO:0000313" key="2">
    <source>
        <dbReference type="EMBL" id="SEC17714.1"/>
    </source>
</evidence>
<accession>A0A1H4QDM7</accession>
<feature type="region of interest" description="Disordered" evidence="1">
    <location>
        <begin position="404"/>
        <end position="431"/>
    </location>
</feature>
<feature type="region of interest" description="Disordered" evidence="1">
    <location>
        <begin position="144"/>
        <end position="377"/>
    </location>
</feature>
<dbReference type="InterPro" id="IPR036689">
    <property type="entry name" value="ESAT-6-like_sf"/>
</dbReference>
<dbReference type="SUPFAM" id="SSF140453">
    <property type="entry name" value="EsxAB dimer-like"/>
    <property type="match status" value="1"/>
</dbReference>
<dbReference type="RefSeq" id="WP_068742639.1">
    <property type="nucleotide sequence ID" value="NZ_LR134452.1"/>
</dbReference>
<dbReference type="EMBL" id="FNSA01000003">
    <property type="protein sequence ID" value="SEC17714.1"/>
    <property type="molecule type" value="Genomic_DNA"/>
</dbReference>
<dbReference type="Proteomes" id="UP000182241">
    <property type="component" value="Unassembled WGS sequence"/>
</dbReference>